<reference evidence="2 3" key="1">
    <citation type="submission" date="2023-10" db="EMBL/GenBank/DDBJ databases">
        <title>Psychrosphaera aquimaarina strain SW33 isolated from seawater.</title>
        <authorList>
            <person name="Bayburt H."/>
            <person name="Kim J.M."/>
            <person name="Choi B.J."/>
            <person name="Jeon C.O."/>
        </authorList>
    </citation>
    <scope>NUCLEOTIDE SEQUENCE [LARGE SCALE GENOMIC DNA]</scope>
    <source>
        <strain evidence="2 3">KCTC 52743</strain>
    </source>
</reference>
<keyword evidence="1" id="KW-0812">Transmembrane</keyword>
<keyword evidence="3" id="KW-1185">Reference proteome</keyword>
<keyword evidence="1" id="KW-0472">Membrane</keyword>
<comment type="caution">
    <text evidence="2">The sequence shown here is derived from an EMBL/GenBank/DDBJ whole genome shotgun (WGS) entry which is preliminary data.</text>
</comment>
<protein>
    <recommendedName>
        <fullName evidence="4">YcxB-like protein domain-containing protein</fullName>
    </recommendedName>
</protein>
<dbReference type="EMBL" id="JAWCUA010000001">
    <property type="protein sequence ID" value="MDU0111930.1"/>
    <property type="molecule type" value="Genomic_DNA"/>
</dbReference>
<proteinExistence type="predicted"/>
<dbReference type="Proteomes" id="UP001257914">
    <property type="component" value="Unassembled WGS sequence"/>
</dbReference>
<evidence type="ECO:0008006" key="4">
    <source>
        <dbReference type="Google" id="ProtNLM"/>
    </source>
</evidence>
<keyword evidence="1" id="KW-1133">Transmembrane helix</keyword>
<name>A0ABU3QWX9_9GAMM</name>
<evidence type="ECO:0000256" key="1">
    <source>
        <dbReference type="SAM" id="Phobius"/>
    </source>
</evidence>
<accession>A0ABU3QWX9</accession>
<evidence type="ECO:0000313" key="3">
    <source>
        <dbReference type="Proteomes" id="UP001257914"/>
    </source>
</evidence>
<feature type="transmembrane region" description="Helical" evidence="1">
    <location>
        <begin position="32"/>
        <end position="49"/>
    </location>
</feature>
<gene>
    <name evidence="2" type="ORF">RT723_02695</name>
</gene>
<evidence type="ECO:0000313" key="2">
    <source>
        <dbReference type="EMBL" id="MDU0111930.1"/>
    </source>
</evidence>
<organism evidence="2 3">
    <name type="scientific">Psychrosphaera aquimarina</name>
    <dbReference type="NCBI Taxonomy" id="2044854"/>
    <lineage>
        <taxon>Bacteria</taxon>
        <taxon>Pseudomonadati</taxon>
        <taxon>Pseudomonadota</taxon>
        <taxon>Gammaproteobacteria</taxon>
        <taxon>Alteromonadales</taxon>
        <taxon>Pseudoalteromonadaceae</taxon>
        <taxon>Psychrosphaera</taxon>
    </lineage>
</organism>
<dbReference type="RefSeq" id="WP_315945785.1">
    <property type="nucleotide sequence ID" value="NZ_JAWCUA010000001.1"/>
</dbReference>
<sequence length="155" mass="17880">MSFSFETTFQLNKAFYHECFEQSANKTTGLKAYSKALVLLILGFATSAIGQLGHLSMFIIVLSIVEAMSVYWQQTWWVWRQLIAKESNSEVSLTIDDEGIKTNTPYHQLTLTWSIIHQITLTEKGCIFHYDKGRYYLSFSHLNDEAVNFVKTHIN</sequence>